<proteinExistence type="predicted"/>
<sequence>MATARRRPNAYGALDINSSATPRSAEGKRSRDTRSASGDAAGTPRHAGGRLPGSTWSTSSPLSSSLRSDRIMLAVRGPLFFPGLLIWTIQSCSSFLLPTGTVLQPHHQNSTDSLGASMDFPSVSVSKSRRKRYISSLDMAALLEYHNRVRSQVFPPAANMEYMVWDERLAKSAEAWASQCIWDHGPSQLMKFVGQNLAIYSGRYRSITELVKSWHDERHYYSYPYPQECTPSCPNKCSGSVCSHYTQGAGTHLAAYGERQNNRVPGKAQGVIIPLLPLKGGRRGPKLMVQAAERVLGPGPGESSLASPFSAESSGQGP</sequence>
<dbReference type="Proteomes" id="UP000886611">
    <property type="component" value="Unassembled WGS sequence"/>
</dbReference>
<feature type="domain" description="SCP" evidence="2">
    <location>
        <begin position="137"/>
        <end position="265"/>
    </location>
</feature>
<feature type="compositionally biased region" description="Low complexity" evidence="1">
    <location>
        <begin position="302"/>
        <end position="318"/>
    </location>
</feature>
<dbReference type="SMART" id="SM00198">
    <property type="entry name" value="SCP"/>
    <property type="match status" value="1"/>
</dbReference>
<dbReference type="InterPro" id="IPR001283">
    <property type="entry name" value="CRISP-related"/>
</dbReference>
<organism evidence="3 4">
    <name type="scientific">Polypterus senegalus</name>
    <name type="common">Senegal bichir</name>
    <dbReference type="NCBI Taxonomy" id="55291"/>
    <lineage>
        <taxon>Eukaryota</taxon>
        <taxon>Metazoa</taxon>
        <taxon>Chordata</taxon>
        <taxon>Craniata</taxon>
        <taxon>Vertebrata</taxon>
        <taxon>Euteleostomi</taxon>
        <taxon>Actinopterygii</taxon>
        <taxon>Polypteriformes</taxon>
        <taxon>Polypteridae</taxon>
        <taxon>Polypterus</taxon>
    </lineage>
</organism>
<feature type="region of interest" description="Disordered" evidence="1">
    <location>
        <begin position="297"/>
        <end position="318"/>
    </location>
</feature>
<evidence type="ECO:0000313" key="4">
    <source>
        <dbReference type="Proteomes" id="UP000886611"/>
    </source>
</evidence>
<feature type="compositionally biased region" description="Low complexity" evidence="1">
    <location>
        <begin position="54"/>
        <end position="63"/>
    </location>
</feature>
<name>A0A8X8BMY0_POLSE</name>
<dbReference type="InterPro" id="IPR035940">
    <property type="entry name" value="CAP_sf"/>
</dbReference>
<dbReference type="AlphaFoldDB" id="A0A8X8BMY0"/>
<dbReference type="InterPro" id="IPR014044">
    <property type="entry name" value="CAP_dom"/>
</dbReference>
<evidence type="ECO:0000259" key="2">
    <source>
        <dbReference type="SMART" id="SM00198"/>
    </source>
</evidence>
<comment type="caution">
    <text evidence="3">The sequence shown here is derived from an EMBL/GenBank/DDBJ whole genome shotgun (WGS) entry which is preliminary data.</text>
</comment>
<dbReference type="SUPFAM" id="SSF55797">
    <property type="entry name" value="PR-1-like"/>
    <property type="match status" value="1"/>
</dbReference>
<dbReference type="PANTHER" id="PTHR10334">
    <property type="entry name" value="CYSTEINE-RICH SECRETORY PROTEIN-RELATED"/>
    <property type="match status" value="1"/>
</dbReference>
<feature type="non-terminal residue" evidence="3">
    <location>
        <position position="1"/>
    </location>
</feature>
<evidence type="ECO:0000313" key="3">
    <source>
        <dbReference type="EMBL" id="KAG2461426.1"/>
    </source>
</evidence>
<feature type="region of interest" description="Disordered" evidence="1">
    <location>
        <begin position="1"/>
        <end position="63"/>
    </location>
</feature>
<protein>
    <submittedName>
        <fullName evidence="3">CRSPL inhibitor</fullName>
    </submittedName>
</protein>
<dbReference type="Pfam" id="PF00188">
    <property type="entry name" value="CAP"/>
    <property type="match status" value="1"/>
</dbReference>
<dbReference type="Gene3D" id="3.40.33.10">
    <property type="entry name" value="CAP"/>
    <property type="match status" value="1"/>
</dbReference>
<gene>
    <name evidence="3" type="primary">R3hdml</name>
    <name evidence="3" type="ORF">GTO96_0008145</name>
</gene>
<keyword evidence="4" id="KW-1185">Reference proteome</keyword>
<feature type="compositionally biased region" description="Basic and acidic residues" evidence="1">
    <location>
        <begin position="25"/>
        <end position="34"/>
    </location>
</feature>
<reference evidence="3 4" key="1">
    <citation type="journal article" date="2021" name="Cell">
        <title>Tracing the genetic footprints of vertebrate landing in non-teleost ray-finned fishes.</title>
        <authorList>
            <person name="Bi X."/>
            <person name="Wang K."/>
            <person name="Yang L."/>
            <person name="Pan H."/>
            <person name="Jiang H."/>
            <person name="Wei Q."/>
            <person name="Fang M."/>
            <person name="Yu H."/>
            <person name="Zhu C."/>
            <person name="Cai Y."/>
            <person name="He Y."/>
            <person name="Gan X."/>
            <person name="Zeng H."/>
            <person name="Yu D."/>
            <person name="Zhu Y."/>
            <person name="Jiang H."/>
            <person name="Qiu Q."/>
            <person name="Yang H."/>
            <person name="Zhang Y.E."/>
            <person name="Wang W."/>
            <person name="Zhu M."/>
            <person name="He S."/>
            <person name="Zhang G."/>
        </authorList>
    </citation>
    <scope>NUCLEOTIDE SEQUENCE [LARGE SCALE GENOMIC DNA]</scope>
    <source>
        <strain evidence="3">Bchr_013</strain>
    </source>
</reference>
<dbReference type="EMBL" id="JAATIS010004524">
    <property type="protein sequence ID" value="KAG2461426.1"/>
    <property type="molecule type" value="Genomic_DNA"/>
</dbReference>
<accession>A0A8X8BMY0</accession>
<feature type="non-terminal residue" evidence="3">
    <location>
        <position position="318"/>
    </location>
</feature>
<evidence type="ECO:0000256" key="1">
    <source>
        <dbReference type="SAM" id="MobiDB-lite"/>
    </source>
</evidence>